<dbReference type="InterPro" id="IPR003582">
    <property type="entry name" value="ShKT_dom"/>
</dbReference>
<keyword evidence="1" id="KW-1015">Disulfide bond</keyword>
<evidence type="ECO:0000313" key="8">
    <source>
        <dbReference type="WBParaSite" id="DME_0000099801-mRNA-1"/>
    </source>
</evidence>
<reference evidence="8" key="1">
    <citation type="submission" date="2017-02" db="UniProtKB">
        <authorList>
            <consortium name="WormBaseParasite"/>
        </authorList>
    </citation>
    <scope>IDENTIFICATION</scope>
</reference>
<evidence type="ECO:0000313" key="5">
    <source>
        <dbReference type="EMBL" id="VDN55385.1"/>
    </source>
</evidence>
<feature type="compositionally biased region" description="Polar residues" evidence="2">
    <location>
        <begin position="83"/>
        <end position="113"/>
    </location>
</feature>
<protein>
    <submittedName>
        <fullName evidence="8">ShKT domain-containing protein</fullName>
    </submittedName>
</protein>
<dbReference type="Pfam" id="PF01549">
    <property type="entry name" value="ShK"/>
    <property type="match status" value="2"/>
</dbReference>
<evidence type="ECO:0000313" key="6">
    <source>
        <dbReference type="Proteomes" id="UP000038040"/>
    </source>
</evidence>
<organism evidence="6 8">
    <name type="scientific">Dracunculus medinensis</name>
    <name type="common">Guinea worm</name>
    <dbReference type="NCBI Taxonomy" id="318479"/>
    <lineage>
        <taxon>Eukaryota</taxon>
        <taxon>Metazoa</taxon>
        <taxon>Ecdysozoa</taxon>
        <taxon>Nematoda</taxon>
        <taxon>Chromadorea</taxon>
        <taxon>Rhabditida</taxon>
        <taxon>Spirurina</taxon>
        <taxon>Dracunculoidea</taxon>
        <taxon>Dracunculidae</taxon>
        <taxon>Dracunculus</taxon>
    </lineage>
</organism>
<feature type="chain" id="PRO_5041040344" evidence="3">
    <location>
        <begin position="17"/>
        <end position="308"/>
    </location>
</feature>
<feature type="region of interest" description="Disordered" evidence="2">
    <location>
        <begin position="83"/>
        <end position="116"/>
    </location>
</feature>
<reference evidence="5 7" key="2">
    <citation type="submission" date="2018-11" db="EMBL/GenBank/DDBJ databases">
        <authorList>
            <consortium name="Pathogen Informatics"/>
        </authorList>
    </citation>
    <scope>NUCLEOTIDE SEQUENCE [LARGE SCALE GENOMIC DNA]</scope>
</reference>
<evidence type="ECO:0000259" key="4">
    <source>
        <dbReference type="PROSITE" id="PS51670"/>
    </source>
</evidence>
<dbReference type="Proteomes" id="UP000274756">
    <property type="component" value="Unassembled WGS sequence"/>
</dbReference>
<proteinExistence type="predicted"/>
<sequence>MHIVFLLLFILHEATSISNISTPQVISFEQTTITVQEATTKQAQTPLREDSVMKEETPVKQEATVKQVTLVTEETFAIKETPTRPQNTVKTPGTQNATKTAKLQAQQEISTKQTSKEATTRKPVSFVALKQCAKSITIQDDYESEDMLEIVRPRIEPSRCKDNEPDLCKILFGIPPHIAANNLNQTKDFRVSSNCYEPHLAKMALDFCISSCAMCCNSKQFDCEDVDVEEECQLILKAELCNHSFMAKEALRRCPYTCGLCDVDGAGDTCADLLTNCDFFTNVISCEDEHMRKNCMRTCEIDTCITSK</sequence>
<keyword evidence="3" id="KW-0732">Signal</keyword>
<feature type="signal peptide" evidence="3">
    <location>
        <begin position="1"/>
        <end position="16"/>
    </location>
</feature>
<dbReference type="AlphaFoldDB" id="A0A0N4U2S3"/>
<evidence type="ECO:0000256" key="3">
    <source>
        <dbReference type="SAM" id="SignalP"/>
    </source>
</evidence>
<dbReference type="Gene3D" id="1.10.10.1940">
    <property type="match status" value="1"/>
</dbReference>
<dbReference type="WBParaSite" id="DME_0000099801-mRNA-1">
    <property type="protein sequence ID" value="DME_0000099801-mRNA-1"/>
    <property type="gene ID" value="DME_0000099801"/>
</dbReference>
<dbReference type="PROSITE" id="PS51670">
    <property type="entry name" value="SHKT"/>
    <property type="match status" value="1"/>
</dbReference>
<dbReference type="EMBL" id="UYYG01001152">
    <property type="protein sequence ID" value="VDN55385.1"/>
    <property type="molecule type" value="Genomic_DNA"/>
</dbReference>
<feature type="disulfide bond" evidence="1">
    <location>
        <begin position="286"/>
        <end position="299"/>
    </location>
</feature>
<feature type="disulfide bond" evidence="1">
    <location>
        <begin position="277"/>
        <end position="295"/>
    </location>
</feature>
<keyword evidence="7" id="KW-1185">Reference proteome</keyword>
<evidence type="ECO:0000256" key="1">
    <source>
        <dbReference type="PROSITE-ProRule" id="PRU01005"/>
    </source>
</evidence>
<feature type="disulfide bond" evidence="1">
    <location>
        <begin position="270"/>
        <end position="304"/>
    </location>
</feature>
<evidence type="ECO:0000313" key="7">
    <source>
        <dbReference type="Proteomes" id="UP000274756"/>
    </source>
</evidence>
<evidence type="ECO:0000256" key="2">
    <source>
        <dbReference type="SAM" id="MobiDB-lite"/>
    </source>
</evidence>
<dbReference type="SMART" id="SM00254">
    <property type="entry name" value="ShKT"/>
    <property type="match status" value="2"/>
</dbReference>
<dbReference type="Proteomes" id="UP000038040">
    <property type="component" value="Unplaced"/>
</dbReference>
<name>A0A0N4U2S3_DRAME</name>
<feature type="domain" description="ShKT" evidence="4">
    <location>
        <begin position="270"/>
        <end position="304"/>
    </location>
</feature>
<gene>
    <name evidence="5" type="ORF">DME_LOCUS5358</name>
</gene>
<accession>A0A0N4U2S3</accession>